<evidence type="ECO:0000313" key="3">
    <source>
        <dbReference type="EMBL" id="CAD8368502.1"/>
    </source>
</evidence>
<feature type="domain" description="PH" evidence="2">
    <location>
        <begin position="74"/>
        <end position="182"/>
    </location>
</feature>
<evidence type="ECO:0000256" key="1">
    <source>
        <dbReference type="SAM" id="MobiDB-lite"/>
    </source>
</evidence>
<dbReference type="PROSITE" id="PS50003">
    <property type="entry name" value="PH_DOMAIN"/>
    <property type="match status" value="1"/>
</dbReference>
<proteinExistence type="predicted"/>
<name>A0A7S0AM20_9STRA</name>
<accession>A0A7S0AM20</accession>
<organism evidence="3">
    <name type="scientific">Minutocellus polymorphus</name>
    <dbReference type="NCBI Taxonomy" id="265543"/>
    <lineage>
        <taxon>Eukaryota</taxon>
        <taxon>Sar</taxon>
        <taxon>Stramenopiles</taxon>
        <taxon>Ochrophyta</taxon>
        <taxon>Bacillariophyta</taxon>
        <taxon>Mediophyceae</taxon>
        <taxon>Cymatosirophycidae</taxon>
        <taxon>Cymatosirales</taxon>
        <taxon>Cymatosiraceae</taxon>
        <taxon>Minutocellus</taxon>
    </lineage>
</organism>
<dbReference type="Pfam" id="PF00169">
    <property type="entry name" value="PH"/>
    <property type="match status" value="1"/>
</dbReference>
<dbReference type="SUPFAM" id="SSF50729">
    <property type="entry name" value="PH domain-like"/>
    <property type="match status" value="1"/>
</dbReference>
<reference evidence="3" key="1">
    <citation type="submission" date="2021-01" db="EMBL/GenBank/DDBJ databases">
        <authorList>
            <person name="Corre E."/>
            <person name="Pelletier E."/>
            <person name="Niang G."/>
            <person name="Scheremetjew M."/>
            <person name="Finn R."/>
            <person name="Kale V."/>
            <person name="Holt S."/>
            <person name="Cochrane G."/>
            <person name="Meng A."/>
            <person name="Brown T."/>
            <person name="Cohen L."/>
        </authorList>
    </citation>
    <scope>NUCLEOTIDE SEQUENCE</scope>
    <source>
        <strain evidence="3">CCMP3303</strain>
    </source>
</reference>
<protein>
    <recommendedName>
        <fullName evidence="2">PH domain-containing protein</fullName>
    </recommendedName>
</protein>
<dbReference type="SMART" id="SM00233">
    <property type="entry name" value="PH"/>
    <property type="match status" value="1"/>
</dbReference>
<evidence type="ECO:0000259" key="2">
    <source>
        <dbReference type="PROSITE" id="PS50003"/>
    </source>
</evidence>
<dbReference type="InterPro" id="IPR011993">
    <property type="entry name" value="PH-like_dom_sf"/>
</dbReference>
<feature type="compositionally biased region" description="Low complexity" evidence="1">
    <location>
        <begin position="14"/>
        <end position="32"/>
    </location>
</feature>
<dbReference type="EMBL" id="HBEJ01008451">
    <property type="protein sequence ID" value="CAD8368502.1"/>
    <property type="molecule type" value="Transcribed_RNA"/>
</dbReference>
<sequence>MTTIELRRRPNAATPTTKGPSPPGGDANSSLASGGGGRGLSARVLLNSSPAQEEMVLKLHVPALYPFVPSCLQRVLSSRWLRVLNLYPRWTERHLILIGKYLYRFTDDNAAKPKGAPVPVEAINTHVCAAEDDDDMDFIWDHLPPGCDSIFTVSTFGKTQYFAVTSREDANTWVNSLREARQSAITRSMGHASHVPYPAAWQYIDSLGVSLARSKDRIHKKLAESKMKQMDIGTFGDVAGPMPRGYYG</sequence>
<dbReference type="InterPro" id="IPR001849">
    <property type="entry name" value="PH_domain"/>
</dbReference>
<dbReference type="Gene3D" id="2.30.29.30">
    <property type="entry name" value="Pleckstrin-homology domain (PH domain)/Phosphotyrosine-binding domain (PTB)"/>
    <property type="match status" value="1"/>
</dbReference>
<gene>
    <name evidence="3" type="ORF">MPOL1434_LOCUS4973</name>
</gene>
<dbReference type="AlphaFoldDB" id="A0A7S0AM20"/>
<feature type="region of interest" description="Disordered" evidence="1">
    <location>
        <begin position="1"/>
        <end position="36"/>
    </location>
</feature>